<dbReference type="PANTHER" id="PTHR30461:SF23">
    <property type="entry name" value="DNA RECOMBINASE-RELATED"/>
    <property type="match status" value="1"/>
</dbReference>
<comment type="caution">
    <text evidence="6">The sequence shown here is derived from an EMBL/GenBank/DDBJ whole genome shotgun (WGS) entry which is preliminary data.</text>
</comment>
<reference evidence="5" key="2">
    <citation type="submission" date="2023-01" db="EMBL/GenBank/DDBJ databases">
        <title>Human gut microbiome strain richness.</title>
        <authorList>
            <person name="Chen-Liaw A."/>
        </authorList>
    </citation>
    <scope>NUCLEOTIDE SEQUENCE</scope>
    <source>
        <strain evidence="5">1001287st1_F4_1001285I_161205</strain>
    </source>
</reference>
<dbReference type="Pfam" id="PF00239">
    <property type="entry name" value="Resolvase"/>
    <property type="match status" value="1"/>
</dbReference>
<dbReference type="InterPro" id="IPR025827">
    <property type="entry name" value="Zn_ribbon_recom_dom"/>
</dbReference>
<evidence type="ECO:0000259" key="3">
    <source>
        <dbReference type="PROSITE" id="PS51736"/>
    </source>
</evidence>
<organism evidence="6 7">
    <name type="scientific">Flavonifractor plautii</name>
    <name type="common">Fusobacterium plautii</name>
    <dbReference type="NCBI Taxonomy" id="292800"/>
    <lineage>
        <taxon>Bacteria</taxon>
        <taxon>Bacillati</taxon>
        <taxon>Bacillota</taxon>
        <taxon>Clostridia</taxon>
        <taxon>Eubacteriales</taxon>
        <taxon>Oscillospiraceae</taxon>
        <taxon>Flavonifractor</taxon>
    </lineage>
</organism>
<feature type="coiled-coil region" evidence="1">
    <location>
        <begin position="453"/>
        <end position="480"/>
    </location>
</feature>
<evidence type="ECO:0000259" key="4">
    <source>
        <dbReference type="PROSITE" id="PS51737"/>
    </source>
</evidence>
<dbReference type="PANTHER" id="PTHR30461">
    <property type="entry name" value="DNA-INVERTASE FROM LAMBDOID PROPHAGE"/>
    <property type="match status" value="1"/>
</dbReference>
<evidence type="ECO:0000256" key="1">
    <source>
        <dbReference type="SAM" id="Coils"/>
    </source>
</evidence>
<dbReference type="InterPro" id="IPR038109">
    <property type="entry name" value="DNA_bind_recomb_sf"/>
</dbReference>
<evidence type="ECO:0000313" key="5">
    <source>
        <dbReference type="EMBL" id="MDB7935760.1"/>
    </source>
</evidence>
<dbReference type="PROSITE" id="PS51736">
    <property type="entry name" value="RECOMBINASES_3"/>
    <property type="match status" value="1"/>
</dbReference>
<sequence length="542" mass="62183">MEQTVQRRVRIIPAKRDTDTPQPGKKKHQRVAAYCRVSTDSEEQITSYEAQKAYYTQKIEENPDWELAGIFADKGLSGTSMKKRENFNKMIAACKRGKIDTILTKSLSRFARNTVDCLETVRMLKAHGIGVIFEKENINTLTESSEFLITLFSGFAQAESESLSKNIIWGKEESKKAGKVPFQYKKLLGYRKGLDGKPEIEPQEAETVRRIYRRYLDGCSLSQIQQELEADRVPTAQAVQRWSYQVIRNILTNERYIGDAMLGKTFITDCISKRVKKNNGERGQSYVENNHPAIIPRELFYRVQEEMTRRASKRKVMQKTGKTELGKYSAKYALSELLVCGECGTPYKRVTWARNGKKRIVWRCISRLEFGTKYCHNSPTLDEEKLHQAIQEAINEFAQAGTEVKEDMLTFTAMAWGGDAIDGVSLIDLRQKLKDITAQQALLLDQVLEHMDDEILNAQLKAMMDEKQALQEQIAAAEQSQTHNAAQKSRMAELREWMAKLEVNQQYSDEQVRMAVERITVVDAETIRIRFRYPGAELEKKL</sequence>
<name>A0A6I2RJU8_FLAPL</name>
<dbReference type="EMBL" id="WKPO01000064">
    <property type="protein sequence ID" value="MSB51221.1"/>
    <property type="molecule type" value="Genomic_DNA"/>
</dbReference>
<keyword evidence="1" id="KW-0175">Coiled coil</keyword>
<dbReference type="InterPro" id="IPR011109">
    <property type="entry name" value="DNA_bind_recombinase_dom"/>
</dbReference>
<dbReference type="Proteomes" id="UP000429811">
    <property type="component" value="Unassembled WGS sequence"/>
</dbReference>
<dbReference type="Gene3D" id="3.40.50.1390">
    <property type="entry name" value="Resolvase, N-terminal catalytic domain"/>
    <property type="match status" value="1"/>
</dbReference>
<dbReference type="SUPFAM" id="SSF53041">
    <property type="entry name" value="Resolvase-like"/>
    <property type="match status" value="1"/>
</dbReference>
<dbReference type="Gene3D" id="3.90.1750.20">
    <property type="entry name" value="Putative Large Serine Recombinase, Chain B, Domain 2"/>
    <property type="match status" value="1"/>
</dbReference>
<feature type="region of interest" description="Disordered" evidence="2">
    <location>
        <begin position="1"/>
        <end position="28"/>
    </location>
</feature>
<dbReference type="InterPro" id="IPR006119">
    <property type="entry name" value="Resolv_N"/>
</dbReference>
<gene>
    <name evidence="6" type="ORF">GKE90_21470</name>
    <name evidence="5" type="ORF">PNE06_21990</name>
</gene>
<dbReference type="Proteomes" id="UP001211173">
    <property type="component" value="Unassembled WGS sequence"/>
</dbReference>
<dbReference type="CDD" id="cd00338">
    <property type="entry name" value="Ser_Recombinase"/>
    <property type="match status" value="1"/>
</dbReference>
<dbReference type="RefSeq" id="WP_024723245.1">
    <property type="nucleotide sequence ID" value="NZ_CACRUB010000021.1"/>
</dbReference>
<dbReference type="EMBL" id="JAQLWV010000053">
    <property type="protein sequence ID" value="MDB7935760.1"/>
    <property type="molecule type" value="Genomic_DNA"/>
</dbReference>
<feature type="domain" description="Resolvase/invertase-type recombinase catalytic" evidence="3">
    <location>
        <begin position="30"/>
        <end position="178"/>
    </location>
</feature>
<proteinExistence type="predicted"/>
<dbReference type="GO" id="GO:0000150">
    <property type="term" value="F:DNA strand exchange activity"/>
    <property type="evidence" value="ECO:0007669"/>
    <property type="project" value="InterPro"/>
</dbReference>
<protein>
    <submittedName>
        <fullName evidence="6">Recombinase family protein</fullName>
    </submittedName>
</protein>
<evidence type="ECO:0000313" key="7">
    <source>
        <dbReference type="Proteomes" id="UP000429811"/>
    </source>
</evidence>
<dbReference type="PROSITE" id="PS51737">
    <property type="entry name" value="RECOMBINASE_DNA_BIND"/>
    <property type="match status" value="1"/>
</dbReference>
<dbReference type="Pfam" id="PF07508">
    <property type="entry name" value="Recombinase"/>
    <property type="match status" value="1"/>
</dbReference>
<dbReference type="InterPro" id="IPR050639">
    <property type="entry name" value="SSR_resolvase"/>
</dbReference>
<reference evidence="6 7" key="1">
    <citation type="journal article" date="2019" name="Nat. Med.">
        <title>A library of human gut bacterial isolates paired with longitudinal multiomics data enables mechanistic microbiome research.</title>
        <authorList>
            <person name="Poyet M."/>
            <person name="Groussin M."/>
            <person name="Gibbons S.M."/>
            <person name="Avila-Pacheco J."/>
            <person name="Jiang X."/>
            <person name="Kearney S.M."/>
            <person name="Perrotta A.R."/>
            <person name="Berdy B."/>
            <person name="Zhao S."/>
            <person name="Lieberman T.D."/>
            <person name="Swanson P.K."/>
            <person name="Smith M."/>
            <person name="Roesemann S."/>
            <person name="Alexander J.E."/>
            <person name="Rich S.A."/>
            <person name="Livny J."/>
            <person name="Vlamakis H."/>
            <person name="Clish C."/>
            <person name="Bullock K."/>
            <person name="Deik A."/>
            <person name="Scott J."/>
            <person name="Pierce K.A."/>
            <person name="Xavier R.J."/>
            <person name="Alm E.J."/>
        </authorList>
    </citation>
    <scope>NUCLEOTIDE SEQUENCE [LARGE SCALE GENOMIC DNA]</scope>
    <source>
        <strain evidence="6 7">BIOML-A5</strain>
    </source>
</reference>
<feature type="domain" description="Recombinase" evidence="4">
    <location>
        <begin position="181"/>
        <end position="313"/>
    </location>
</feature>
<accession>A0A6I2RJU8</accession>
<evidence type="ECO:0000256" key="2">
    <source>
        <dbReference type="SAM" id="MobiDB-lite"/>
    </source>
</evidence>
<dbReference type="AlphaFoldDB" id="A0A6I2RJU8"/>
<dbReference type="SMART" id="SM00857">
    <property type="entry name" value="Resolvase"/>
    <property type="match status" value="1"/>
</dbReference>
<dbReference type="GO" id="GO:0003677">
    <property type="term" value="F:DNA binding"/>
    <property type="evidence" value="ECO:0007669"/>
    <property type="project" value="InterPro"/>
</dbReference>
<dbReference type="InterPro" id="IPR036162">
    <property type="entry name" value="Resolvase-like_N_sf"/>
</dbReference>
<evidence type="ECO:0000313" key="6">
    <source>
        <dbReference type="EMBL" id="MSB51221.1"/>
    </source>
</evidence>
<dbReference type="Pfam" id="PF13408">
    <property type="entry name" value="Zn_ribbon_recom"/>
    <property type="match status" value="1"/>
</dbReference>